<evidence type="ECO:0000256" key="1">
    <source>
        <dbReference type="SAM" id="MobiDB-lite"/>
    </source>
</evidence>
<proteinExistence type="predicted"/>
<name>A0ABD3GE04_9MARC</name>
<dbReference type="EMBL" id="JBJQOH010000008">
    <property type="protein sequence ID" value="KAL3675999.1"/>
    <property type="molecule type" value="Genomic_DNA"/>
</dbReference>
<dbReference type="InterPro" id="IPR005135">
    <property type="entry name" value="Endo/exonuclease/phosphatase"/>
</dbReference>
<feature type="region of interest" description="Disordered" evidence="1">
    <location>
        <begin position="1"/>
        <end position="37"/>
    </location>
</feature>
<dbReference type="Proteomes" id="UP001633002">
    <property type="component" value="Unassembled WGS sequence"/>
</dbReference>
<evidence type="ECO:0000313" key="3">
    <source>
        <dbReference type="EMBL" id="KAL3675999.1"/>
    </source>
</evidence>
<accession>A0ABD3GE04</accession>
<evidence type="ECO:0000313" key="4">
    <source>
        <dbReference type="Proteomes" id="UP001633002"/>
    </source>
</evidence>
<dbReference type="InterPro" id="IPR000477">
    <property type="entry name" value="RT_dom"/>
</dbReference>
<dbReference type="InterPro" id="IPR043502">
    <property type="entry name" value="DNA/RNA_pol_sf"/>
</dbReference>
<feature type="domain" description="Reverse transcriptase" evidence="2">
    <location>
        <begin position="822"/>
        <end position="1099"/>
    </location>
</feature>
<dbReference type="Gene3D" id="3.60.10.10">
    <property type="entry name" value="Endonuclease/exonuclease/phosphatase"/>
    <property type="match status" value="1"/>
</dbReference>
<sequence length="1461" mass="165515">MARNCPGRRDGGLNRPPEGGIGVGTDPPVVVPPGLQKGVDGVMSGEIPGAEFLLVKSKSKSRMSGGSRGKEAVSTSSSNRFNLLAGEHGEDPEIQKGEDSWVQNTPPVVQEKTSSQKGMSQNRHLPLTAHNEAMAEVEVSAREVNKSGEGSPKVSRLDKETAQLLRASTEPAMIAAVSSSEWIVIQERERLAEALARSYQDLQNEDVKWHKEASSMKKRDTLEVEEVAGETELMDADSLVGEAVTPRNLCSTAFKRILGERDMNRSSTSQACENNPFRSHFSVLQVSDVQLEIGKAVSFDGVKRGKGPRKKGLDAQKDDWKPIDDGSFGLYPYTARRAAEKRRALSEWDSHGCQFVKLWGGWLKISVRRRERRTKILMSSTVREFKVVSWNVRGLSRRTKSKAVKNWLCKYVGDAMAIGIQEVKCNNWAMNRWMKSIKRNGTVVYDKPRGSRGGTALILHNEISVIDSGVGGQGRLAWAKTRIGDEEIGFLTVHAPNKKRRRLRFWQQVREIMGAGNWCLFGDFNQVEMADDARGKSVVLSGREERVWKDLSLEKGLVDCLFCAAESIGSRFTRMAKKRARFDFSRLDHVYLTNGASWTDHVKKIVHHGTSALSDHQPVSTSIQILPEEGRRRNESYFKMDVFELKRHEVLTKVEEAWKDESVYVREDRRRWARGWHRVRNLLKQVRNEGEVKRKEDSKLAEEVQWRRDQVNEESSDPELDMLKMLEARLKEYEINEARVWRLRYDSPERAETRDAVVRMIQPKLPVEVSLRMVEIPDRLEIERVVFDMKTNKAPGQDGLTIEVLQACWGFVVDDCIKMIHAVWTKKRVLKADCQGIIKLLPKGGEKKRLGNWRPISLMTLTYKIISKILACRLKMHMPILVDAQQTGFVAGRQITDNVLSLKLGQEWASWSGQKGLFVKLDFVKAYDRVDHEFLWSVLSQFGFHPIFIDLVKGFTCGGTAKVHINEGFSQEIKVERGVRHGCPLAPLLFALCSQHFMELIKAAAAEGSICGLDIEPGKHLLHQLFADDTGVCIAAKEEHFTTLLQILRKFEVASGAKVNLTKSLVMPLGNTDVPDWVRIVGCEVAEEGRSFKYLGVTAGVEITDSQCIEVAIQKVRRRIMQWENFYLPWTARVVLIKHVLSLIPSYIMLAIGCLRKEAIKLERIIRDFLWGVRPDGKQKKALVAWARLIRPKGQGGLGILSFESRACSLQMKHVTAIIDGKDVEWANMIRRMLRIKMHIGAFKMERRQWSVGDTLLLIPALRFSEAPTLDRFLSVWFKMRKMLRLNTTANALPGSLPVRSLRAIWSLMGELDQTEFIVLERAARKWKALPCRSLCSYCQREPETVEHIMWGCPRVREKKEWIAWTVSGSDLGCPTFLQILDIALQQHSRCLVVLALVGEFCRVNWEDRNKLVFENSRVTSGAQRVMIGVHGAVFALSKQLHGQQADTVKRSMTLFVSSCL</sequence>
<feature type="compositionally biased region" description="Low complexity" evidence="1">
    <location>
        <begin position="24"/>
        <end position="34"/>
    </location>
</feature>
<dbReference type="CDD" id="cd01650">
    <property type="entry name" value="RT_nLTR_like"/>
    <property type="match status" value="1"/>
</dbReference>
<keyword evidence="4" id="KW-1185">Reference proteome</keyword>
<dbReference type="SUPFAM" id="SSF56672">
    <property type="entry name" value="DNA/RNA polymerases"/>
    <property type="match status" value="1"/>
</dbReference>
<feature type="region of interest" description="Disordered" evidence="1">
    <location>
        <begin position="56"/>
        <end position="78"/>
    </location>
</feature>
<dbReference type="Pfam" id="PF03372">
    <property type="entry name" value="Exo_endo_phos"/>
    <property type="match status" value="1"/>
</dbReference>
<reference evidence="3 4" key="1">
    <citation type="submission" date="2024-09" db="EMBL/GenBank/DDBJ databases">
        <title>Chromosome-scale assembly of Riccia sorocarpa.</title>
        <authorList>
            <person name="Paukszto L."/>
        </authorList>
    </citation>
    <scope>NUCLEOTIDE SEQUENCE [LARGE SCALE GENOMIC DNA]</scope>
    <source>
        <strain evidence="3">LP-2024</strain>
        <tissue evidence="3">Aerial parts of the thallus</tissue>
    </source>
</reference>
<dbReference type="PROSITE" id="PS50878">
    <property type="entry name" value="RT_POL"/>
    <property type="match status" value="1"/>
</dbReference>
<dbReference type="PANTHER" id="PTHR19446">
    <property type="entry name" value="REVERSE TRANSCRIPTASES"/>
    <property type="match status" value="1"/>
</dbReference>
<organism evidence="3 4">
    <name type="scientific">Riccia sorocarpa</name>
    <dbReference type="NCBI Taxonomy" id="122646"/>
    <lineage>
        <taxon>Eukaryota</taxon>
        <taxon>Viridiplantae</taxon>
        <taxon>Streptophyta</taxon>
        <taxon>Embryophyta</taxon>
        <taxon>Marchantiophyta</taxon>
        <taxon>Marchantiopsida</taxon>
        <taxon>Marchantiidae</taxon>
        <taxon>Marchantiales</taxon>
        <taxon>Ricciaceae</taxon>
        <taxon>Riccia</taxon>
    </lineage>
</organism>
<dbReference type="InterPro" id="IPR036691">
    <property type="entry name" value="Endo/exonu/phosph_ase_sf"/>
</dbReference>
<comment type="caution">
    <text evidence="3">The sequence shown here is derived from an EMBL/GenBank/DDBJ whole genome shotgun (WGS) entry which is preliminary data.</text>
</comment>
<dbReference type="Pfam" id="PF00078">
    <property type="entry name" value="RVT_1"/>
    <property type="match status" value="1"/>
</dbReference>
<gene>
    <name evidence="3" type="ORF">R1sor_025947</name>
</gene>
<protein>
    <recommendedName>
        <fullName evidence="2">Reverse transcriptase domain-containing protein</fullName>
    </recommendedName>
</protein>
<evidence type="ECO:0000259" key="2">
    <source>
        <dbReference type="PROSITE" id="PS50878"/>
    </source>
</evidence>
<dbReference type="SUPFAM" id="SSF56219">
    <property type="entry name" value="DNase I-like"/>
    <property type="match status" value="1"/>
</dbReference>